<evidence type="ECO:0000256" key="2">
    <source>
        <dbReference type="SAM" id="Phobius"/>
    </source>
</evidence>
<protein>
    <recommendedName>
        <fullName evidence="4">PEP-CTERM protein-sorting domain-containing protein</fullName>
    </recommendedName>
</protein>
<accession>A0A3B1D2U9</accession>
<organism evidence="3">
    <name type="scientific">hydrothermal vent metagenome</name>
    <dbReference type="NCBI Taxonomy" id="652676"/>
    <lineage>
        <taxon>unclassified sequences</taxon>
        <taxon>metagenomes</taxon>
        <taxon>ecological metagenomes</taxon>
    </lineage>
</organism>
<feature type="region of interest" description="Disordered" evidence="1">
    <location>
        <begin position="79"/>
        <end position="102"/>
    </location>
</feature>
<keyword evidence="2" id="KW-1133">Transmembrane helix</keyword>
<evidence type="ECO:0000256" key="1">
    <source>
        <dbReference type="SAM" id="MobiDB-lite"/>
    </source>
</evidence>
<evidence type="ECO:0008006" key="4">
    <source>
        <dbReference type="Google" id="ProtNLM"/>
    </source>
</evidence>
<dbReference type="AlphaFoldDB" id="A0A3B1D2U9"/>
<keyword evidence="2" id="KW-0812">Transmembrane</keyword>
<keyword evidence="2" id="KW-0472">Membrane</keyword>
<dbReference type="EMBL" id="UOGK01000061">
    <property type="protein sequence ID" value="VAX36469.1"/>
    <property type="molecule type" value="Genomic_DNA"/>
</dbReference>
<proteinExistence type="predicted"/>
<feature type="transmembrane region" description="Helical" evidence="2">
    <location>
        <begin position="216"/>
        <end position="236"/>
    </location>
</feature>
<sequence length="243" mass="26060">MTRNTLCMTGILAVLGMAGLAQADQILYANNFQSRAIGSEWSSNSLLSNGEDGEVFTRFNGRYTNEATVLTLTAVSNPGGIGGGDNNDGGSDNDNGDGGGGGGQRIVYTLEFDFYAIDSWDGNNTSYGPDTFEVLRNSEILFSETFANTHMGQSFRRPDIGPEALGFSPAWADSVYRDITVSFEIPEGDETFTLSFRGLGLQSMIDESWGIDNVQVSYSVVPAPATLSAGGLLLLLSTRRRRS</sequence>
<reference evidence="3" key="1">
    <citation type="submission" date="2018-06" db="EMBL/GenBank/DDBJ databases">
        <authorList>
            <person name="Zhirakovskaya E."/>
        </authorList>
    </citation>
    <scope>NUCLEOTIDE SEQUENCE</scope>
</reference>
<name>A0A3B1D2U9_9ZZZZ</name>
<gene>
    <name evidence="3" type="ORF">MNBD_PLANCTO03-2028</name>
</gene>
<evidence type="ECO:0000313" key="3">
    <source>
        <dbReference type="EMBL" id="VAX36469.1"/>
    </source>
</evidence>